<comment type="subcellular location">
    <subcellularLocation>
        <location evidence="1">Membrane</location>
        <topology evidence="1">Multi-pass membrane protein</topology>
    </subcellularLocation>
</comment>
<dbReference type="AlphaFoldDB" id="A0A8H3TUJ3"/>
<evidence type="ECO:0000256" key="2">
    <source>
        <dbReference type="ARBA" id="ARBA00022448"/>
    </source>
</evidence>
<proteinExistence type="predicted"/>
<feature type="transmembrane region" description="Helical" evidence="6">
    <location>
        <begin position="184"/>
        <end position="205"/>
    </location>
</feature>
<keyword evidence="3 6" id="KW-0812">Transmembrane</keyword>
<dbReference type="SUPFAM" id="SSF103473">
    <property type="entry name" value="MFS general substrate transporter"/>
    <property type="match status" value="1"/>
</dbReference>
<dbReference type="PROSITE" id="PS00216">
    <property type="entry name" value="SUGAR_TRANSPORT_1"/>
    <property type="match status" value="1"/>
</dbReference>
<evidence type="ECO:0000256" key="5">
    <source>
        <dbReference type="ARBA" id="ARBA00023136"/>
    </source>
</evidence>
<dbReference type="EMBL" id="BLZA01000018">
    <property type="protein sequence ID" value="GHJ86419.1"/>
    <property type="molecule type" value="Genomic_DNA"/>
</dbReference>
<dbReference type="GO" id="GO:0022857">
    <property type="term" value="F:transmembrane transporter activity"/>
    <property type="evidence" value="ECO:0007669"/>
    <property type="project" value="InterPro"/>
</dbReference>
<protein>
    <recommendedName>
        <fullName evidence="7">Major facilitator superfamily (MFS) profile domain-containing protein</fullName>
    </recommendedName>
</protein>
<dbReference type="PANTHER" id="PTHR23504">
    <property type="entry name" value="MAJOR FACILITATOR SUPERFAMILY DOMAIN-CONTAINING PROTEIN 10"/>
    <property type="match status" value="1"/>
</dbReference>
<keyword evidence="9" id="KW-1185">Reference proteome</keyword>
<evidence type="ECO:0000256" key="4">
    <source>
        <dbReference type="ARBA" id="ARBA00022989"/>
    </source>
</evidence>
<dbReference type="InterPro" id="IPR020846">
    <property type="entry name" value="MFS_dom"/>
</dbReference>
<organism evidence="8 9">
    <name type="scientific">Naganishia liquefaciens</name>
    <dbReference type="NCBI Taxonomy" id="104408"/>
    <lineage>
        <taxon>Eukaryota</taxon>
        <taxon>Fungi</taxon>
        <taxon>Dikarya</taxon>
        <taxon>Basidiomycota</taxon>
        <taxon>Agaricomycotina</taxon>
        <taxon>Tremellomycetes</taxon>
        <taxon>Filobasidiales</taxon>
        <taxon>Filobasidiaceae</taxon>
        <taxon>Naganishia</taxon>
    </lineage>
</organism>
<dbReference type="PROSITE" id="PS50850">
    <property type="entry name" value="MFS"/>
    <property type="match status" value="1"/>
</dbReference>
<feature type="transmembrane region" description="Helical" evidence="6">
    <location>
        <begin position="225"/>
        <end position="245"/>
    </location>
</feature>
<sequence length="496" mass="54068">MAIISPKSVVLTVFIALVLDLLAFTLPLPLFPRLIDFYTVQESNDPTTLLAQSLAFFRQTRARLTSFAPGTYTPSGVEGGGITGNYNKKWDVVLLGGAMGSVFSLCQCVISPFLGRLSDKYGRKKVLLATMVGNILSAAIWLRSTTFSSYMLSRLVGGLSEGNVQLSTAIISDVTDANTRSKSLALIGLAFSICFTFGPSLGAYFASQPLPLSSRVASDTKWNVYAFPAAISVGLLVLETVYLIINLPETKDYKKSRQAVVKDEARHSETVKESFEIRRNRLKKLGRLHGFFLLFFSGAEFTLTFLTYDLFHATNRQNGMLLSYIGILSSLLQGGYVRRALSKGRVTELTFTRQGIYSCILALFLMAALPFPVVRDSAYSTAMLYTIATCLAYTSATCVTGMMAAAAACCDEDDERGVSGQNSRTVSRLPRGRALGGFRSRGQLGRAIGPMWATTLYWTRGPTVAYSLAAVSLALVASSMQSMVKDEVKRKKNKTN</sequence>
<reference evidence="8" key="1">
    <citation type="submission" date="2020-07" db="EMBL/GenBank/DDBJ databases">
        <title>Draft Genome Sequence of a Deep-Sea Yeast, Naganishia (Cryptococcus) liquefaciens strain N6.</title>
        <authorList>
            <person name="Han Y.W."/>
            <person name="Kajitani R."/>
            <person name="Morimoto H."/>
            <person name="Parhat M."/>
            <person name="Tsubouchi H."/>
            <person name="Bakenova O."/>
            <person name="Ogata M."/>
            <person name="Argunhan B."/>
            <person name="Aoki R."/>
            <person name="Kajiwara S."/>
            <person name="Itoh T."/>
            <person name="Iwasaki H."/>
        </authorList>
    </citation>
    <scope>NUCLEOTIDE SEQUENCE</scope>
    <source>
        <strain evidence="8">N6</strain>
    </source>
</reference>
<dbReference type="PANTHER" id="PTHR23504:SF31">
    <property type="entry name" value="MAJOR FACILITATOR SUPERFAMILY DOMAIN-CONTAINING PROTEIN 10"/>
    <property type="match status" value="1"/>
</dbReference>
<dbReference type="Pfam" id="PF07690">
    <property type="entry name" value="MFS_1"/>
    <property type="match status" value="1"/>
</dbReference>
<dbReference type="GO" id="GO:0016020">
    <property type="term" value="C:membrane"/>
    <property type="evidence" value="ECO:0007669"/>
    <property type="project" value="UniProtKB-SubCell"/>
</dbReference>
<dbReference type="FunFam" id="1.20.1250.20:FF:000223">
    <property type="entry name" value="Major facilitator superfamily domain-containing protein"/>
    <property type="match status" value="1"/>
</dbReference>
<keyword evidence="2" id="KW-0813">Transport</keyword>
<keyword evidence="4 6" id="KW-1133">Transmembrane helix</keyword>
<dbReference type="InterPro" id="IPR036259">
    <property type="entry name" value="MFS_trans_sf"/>
</dbReference>
<evidence type="ECO:0000256" key="3">
    <source>
        <dbReference type="ARBA" id="ARBA00022692"/>
    </source>
</evidence>
<gene>
    <name evidence="8" type="ORF">NliqN6_2821</name>
</gene>
<dbReference type="InterPro" id="IPR005829">
    <property type="entry name" value="Sugar_transporter_CS"/>
</dbReference>
<accession>A0A8H3TUJ3</accession>
<evidence type="ECO:0000259" key="7">
    <source>
        <dbReference type="PROSITE" id="PS50850"/>
    </source>
</evidence>
<feature type="transmembrane region" description="Helical" evidence="6">
    <location>
        <begin position="288"/>
        <end position="308"/>
    </location>
</feature>
<comment type="caution">
    <text evidence="8">The sequence shown here is derived from an EMBL/GenBank/DDBJ whole genome shotgun (WGS) entry which is preliminary data.</text>
</comment>
<dbReference type="Proteomes" id="UP000620104">
    <property type="component" value="Unassembled WGS sequence"/>
</dbReference>
<evidence type="ECO:0000256" key="6">
    <source>
        <dbReference type="SAM" id="Phobius"/>
    </source>
</evidence>
<feature type="transmembrane region" description="Helical" evidence="6">
    <location>
        <begin position="320"/>
        <end position="336"/>
    </location>
</feature>
<evidence type="ECO:0000313" key="8">
    <source>
        <dbReference type="EMBL" id="GHJ86419.1"/>
    </source>
</evidence>
<dbReference type="OrthoDB" id="196650at2759"/>
<dbReference type="Gene3D" id="1.20.1250.20">
    <property type="entry name" value="MFS general substrate transporter like domains"/>
    <property type="match status" value="1"/>
</dbReference>
<name>A0A8H3TUJ3_9TREE</name>
<evidence type="ECO:0000256" key="1">
    <source>
        <dbReference type="ARBA" id="ARBA00004141"/>
    </source>
</evidence>
<dbReference type="InterPro" id="IPR011701">
    <property type="entry name" value="MFS"/>
</dbReference>
<feature type="transmembrane region" description="Helical" evidence="6">
    <location>
        <begin position="356"/>
        <end position="374"/>
    </location>
</feature>
<evidence type="ECO:0000313" key="9">
    <source>
        <dbReference type="Proteomes" id="UP000620104"/>
    </source>
</evidence>
<feature type="transmembrane region" description="Helical" evidence="6">
    <location>
        <begin position="92"/>
        <end position="114"/>
    </location>
</feature>
<keyword evidence="5 6" id="KW-0472">Membrane</keyword>
<feature type="domain" description="Major facilitator superfamily (MFS) profile" evidence="7">
    <location>
        <begin position="9"/>
        <end position="489"/>
    </location>
</feature>